<dbReference type="EMBL" id="AWWV01012244">
    <property type="protein sequence ID" value="OMO68141.1"/>
    <property type="molecule type" value="Genomic_DNA"/>
</dbReference>
<feature type="non-terminal residue" evidence="2">
    <location>
        <position position="26"/>
    </location>
</feature>
<comment type="caution">
    <text evidence="2">The sequence shown here is derived from an EMBL/GenBank/DDBJ whole genome shotgun (WGS) entry which is preliminary data.</text>
</comment>
<sequence length="26" mass="3097">MTSMTDFFELPPEEKAPFYSTDRTKQ</sequence>
<accession>A0A1R3HCR2</accession>
<proteinExistence type="predicted"/>
<organism evidence="2 3">
    <name type="scientific">Corchorus capsularis</name>
    <name type="common">Jute</name>
    <dbReference type="NCBI Taxonomy" id="210143"/>
    <lineage>
        <taxon>Eukaryota</taxon>
        <taxon>Viridiplantae</taxon>
        <taxon>Streptophyta</taxon>
        <taxon>Embryophyta</taxon>
        <taxon>Tracheophyta</taxon>
        <taxon>Spermatophyta</taxon>
        <taxon>Magnoliopsida</taxon>
        <taxon>eudicotyledons</taxon>
        <taxon>Gunneridae</taxon>
        <taxon>Pentapetalae</taxon>
        <taxon>rosids</taxon>
        <taxon>malvids</taxon>
        <taxon>Malvales</taxon>
        <taxon>Malvaceae</taxon>
        <taxon>Grewioideae</taxon>
        <taxon>Apeibeae</taxon>
        <taxon>Corchorus</taxon>
    </lineage>
</organism>
<dbReference type="Gramene" id="OMO68141">
    <property type="protein sequence ID" value="OMO68141"/>
    <property type="gene ID" value="CCACVL1_20062"/>
</dbReference>
<feature type="region of interest" description="Disordered" evidence="1">
    <location>
        <begin position="1"/>
        <end position="26"/>
    </location>
</feature>
<keyword evidence="3" id="KW-1185">Reference proteome</keyword>
<protein>
    <submittedName>
        <fullName evidence="2">Uncharacterized protein</fullName>
    </submittedName>
</protein>
<name>A0A1R3HCR2_COCAP</name>
<dbReference type="Proteomes" id="UP000188268">
    <property type="component" value="Unassembled WGS sequence"/>
</dbReference>
<evidence type="ECO:0000313" key="3">
    <source>
        <dbReference type="Proteomes" id="UP000188268"/>
    </source>
</evidence>
<dbReference type="AlphaFoldDB" id="A0A1R3HCR2"/>
<reference evidence="2 3" key="1">
    <citation type="submission" date="2013-09" db="EMBL/GenBank/DDBJ databases">
        <title>Corchorus capsularis genome sequencing.</title>
        <authorList>
            <person name="Alam M."/>
            <person name="Haque M.S."/>
            <person name="Islam M.S."/>
            <person name="Emdad E.M."/>
            <person name="Islam M.M."/>
            <person name="Ahmed B."/>
            <person name="Halim A."/>
            <person name="Hossen Q.M.M."/>
            <person name="Hossain M.Z."/>
            <person name="Ahmed R."/>
            <person name="Khan M.M."/>
            <person name="Islam R."/>
            <person name="Rashid M.M."/>
            <person name="Khan S.A."/>
            <person name="Rahman M.S."/>
            <person name="Alam M."/>
        </authorList>
    </citation>
    <scope>NUCLEOTIDE SEQUENCE [LARGE SCALE GENOMIC DNA]</scope>
    <source>
        <strain evidence="3">cv. CVL-1</strain>
        <tissue evidence="2">Whole seedling</tissue>
    </source>
</reference>
<evidence type="ECO:0000256" key="1">
    <source>
        <dbReference type="SAM" id="MobiDB-lite"/>
    </source>
</evidence>
<feature type="compositionally biased region" description="Basic and acidic residues" evidence="1">
    <location>
        <begin position="12"/>
        <end position="26"/>
    </location>
</feature>
<gene>
    <name evidence="2" type="ORF">CCACVL1_20062</name>
</gene>
<evidence type="ECO:0000313" key="2">
    <source>
        <dbReference type="EMBL" id="OMO68141.1"/>
    </source>
</evidence>